<evidence type="ECO:0000256" key="1">
    <source>
        <dbReference type="SAM" id="Coils"/>
    </source>
</evidence>
<reference evidence="3 5" key="2">
    <citation type="submission" date="2018-06" db="EMBL/GenBank/DDBJ databases">
        <authorList>
            <consortium name="Pathogen Informatics"/>
            <person name="Doyle S."/>
        </authorList>
    </citation>
    <scope>NUCLEOTIDE SEQUENCE [LARGE SCALE GENOMIC DNA]</scope>
    <source>
        <strain evidence="3 5">NCTC12388</strain>
    </source>
</reference>
<proteinExistence type="predicted"/>
<feature type="coiled-coil region" evidence="1">
    <location>
        <begin position="472"/>
        <end position="510"/>
    </location>
</feature>
<dbReference type="EMBL" id="UGOB01000001">
    <property type="protein sequence ID" value="STX43680.1"/>
    <property type="molecule type" value="Genomic_DNA"/>
</dbReference>
<evidence type="ECO:0000313" key="3">
    <source>
        <dbReference type="EMBL" id="STX43680.1"/>
    </source>
</evidence>
<dbReference type="STRING" id="45066.Lgra_1643"/>
<gene>
    <name evidence="2" type="ORF">Lgra_1643</name>
    <name evidence="3" type="ORF">NCTC12388_01173</name>
</gene>
<keyword evidence="1" id="KW-0175">Coiled coil</keyword>
<reference evidence="2 4" key="1">
    <citation type="submission" date="2015-11" db="EMBL/GenBank/DDBJ databases">
        <title>Genomic analysis of 38 Legionella species identifies large and diverse effector repertoires.</title>
        <authorList>
            <person name="Burstein D."/>
            <person name="Amaro F."/>
            <person name="Zusman T."/>
            <person name="Lifshitz Z."/>
            <person name="Cohen O."/>
            <person name="Gilbert J.A."/>
            <person name="Pupko T."/>
            <person name="Shuman H.A."/>
            <person name="Segal G."/>
        </authorList>
    </citation>
    <scope>NUCLEOTIDE SEQUENCE [LARGE SCALE GENOMIC DNA]</scope>
    <source>
        <strain evidence="2 4">Lyon 8420412</strain>
    </source>
</reference>
<name>A0A378JG79_9GAMM</name>
<dbReference type="RefSeq" id="WP_058498793.1">
    <property type="nucleotide sequence ID" value="NZ_CAAAHW010000001.1"/>
</dbReference>
<dbReference type="EMBL" id="LNYE01000022">
    <property type="protein sequence ID" value="KTD10677.1"/>
    <property type="molecule type" value="Genomic_DNA"/>
</dbReference>
<evidence type="ECO:0000313" key="5">
    <source>
        <dbReference type="Proteomes" id="UP000254476"/>
    </source>
</evidence>
<evidence type="ECO:0000313" key="2">
    <source>
        <dbReference type="EMBL" id="KTD10677.1"/>
    </source>
</evidence>
<keyword evidence="4" id="KW-1185">Reference proteome</keyword>
<protein>
    <submittedName>
        <fullName evidence="3">Coiled-coil protein</fullName>
    </submittedName>
</protein>
<organism evidence="3 5">
    <name type="scientific">Legionella gratiana</name>
    <dbReference type="NCBI Taxonomy" id="45066"/>
    <lineage>
        <taxon>Bacteria</taxon>
        <taxon>Pseudomonadati</taxon>
        <taxon>Pseudomonadota</taxon>
        <taxon>Gammaproteobacteria</taxon>
        <taxon>Legionellales</taxon>
        <taxon>Legionellaceae</taxon>
        <taxon>Legionella</taxon>
    </lineage>
</organism>
<evidence type="ECO:0000313" key="4">
    <source>
        <dbReference type="Proteomes" id="UP000054691"/>
    </source>
</evidence>
<dbReference type="AlphaFoldDB" id="A0A378JG79"/>
<accession>A0A378JG79</accession>
<dbReference type="Proteomes" id="UP000054691">
    <property type="component" value="Unassembled WGS sequence"/>
</dbReference>
<sequence length="893" mass="102219">MDPEIKKNLMRLYLQTLYAEEFEESWLDDMERSELLDRTIEYINENSLNLNELTPGDPKFKIFVVLAKQAVEFNDETPPAIVVYDEDALDDEIQLWASLRNADYISRKTNPQPISADEELNKLKEQAYEVLLETTKTILPNADISTPKKLKEAIDWFEKKYKEENSEEKAKCKSILSLLKNIDKISKLEIIDIPNEQGEPVQFCTMAESAGGVTAKISVTPREVVLEKLQNIVAKGTDLNFTDFRQHTRDYELKTQGILKLPKHGETIEVQREAIALNIARILGFTTTQSTMVNHKGKVALYVPFDDIQLMKEFAQGETQRIIVPSGITKIGTIGDPYLHHSTITPVGNGLHCDTTLHDFGHKVGFSFLCNDTDFIGAYNQNKAIIGGKELYIFDQVVMSSDKMDFDTRLSMVPIGVKRHSRHNQGRNRSLVEDSSFDTKFDGIVHLINNQERINVMLDNIIGTHTANLVSTQEKINQLERLKLERGSLKREENEQLTSLKSQKSELIKLKVDAETIKETINNRFVTMFKNFPIINGKPMTGERFITHQNEIKPALELEKLANNPVLFSDDGRPYRNPWTTRNTIRITAIEEHGNDMHLTFNECNRSHLINILESAGVESCEFNGNTLIISKEELQKINENSIYPERAPFSMDTDYLNMNDIKRMSAGYSGSNLKFATKLIEHYQTRIQMAEEDPSKKVEAMYDTLHAIKGNSGFEKHLQLKLQLDIQQKLRPIILDLITEKELQEGMEDKLAKAYEAAVKLDRVNYFNHVLMRFVTNPVNTNQKALDEYLERCIQHGDLATDYNTAKTESKAMGKESKLAYELIPTRVHNSMQKLGVPVLDQDWQTKDPLKSEEEQLDKEKEKIVDMNLSEEQIIENNPSQITPPEITIKFN</sequence>
<dbReference type="Proteomes" id="UP000254476">
    <property type="component" value="Unassembled WGS sequence"/>
</dbReference>